<dbReference type="CDD" id="cd03064">
    <property type="entry name" value="TRX_Fd_NuoE"/>
    <property type="match status" value="1"/>
</dbReference>
<sequence length="167" mass="18173">MLQDGVKMEGPMEGLDDILAKYYQSEGSIVSILQDMEVRYGYIPEEAVMWVSERTGLSASRFYGVATFYGQFHLVKPGKNVVKICRGTACHVKGSEKISDDIQTMLHIGVGETTPDGNFTVEHVACVGACARAPIFIVGKDVYGKITPQKAKKTLEKYMGGEGNGKG</sequence>
<name>A0ABR5SCY5_9BACT</name>
<dbReference type="InterPro" id="IPR036249">
    <property type="entry name" value="Thioredoxin-like_sf"/>
</dbReference>
<dbReference type="InterPro" id="IPR002023">
    <property type="entry name" value="NuoE-like"/>
</dbReference>
<dbReference type="InterPro" id="IPR041921">
    <property type="entry name" value="NuoE_N"/>
</dbReference>
<dbReference type="InterPro" id="IPR028431">
    <property type="entry name" value="NADP_DH_HndA-like"/>
</dbReference>
<gene>
    <name evidence="7" type="ORF">ASN18_2903</name>
</gene>
<dbReference type="Proteomes" id="UP000060487">
    <property type="component" value="Unassembled WGS sequence"/>
</dbReference>
<dbReference type="SUPFAM" id="SSF52833">
    <property type="entry name" value="Thioredoxin-like"/>
    <property type="match status" value="1"/>
</dbReference>
<keyword evidence="2" id="KW-0001">2Fe-2S</keyword>
<evidence type="ECO:0000313" key="8">
    <source>
        <dbReference type="Proteomes" id="UP000060487"/>
    </source>
</evidence>
<evidence type="ECO:0000256" key="3">
    <source>
        <dbReference type="ARBA" id="ARBA00022723"/>
    </source>
</evidence>
<evidence type="ECO:0000313" key="7">
    <source>
        <dbReference type="EMBL" id="KWT78298.1"/>
    </source>
</evidence>
<dbReference type="PIRSF" id="PIRSF000216">
    <property type="entry name" value="NADH_DH_24kDa"/>
    <property type="match status" value="1"/>
</dbReference>
<evidence type="ECO:0000256" key="4">
    <source>
        <dbReference type="ARBA" id="ARBA00023004"/>
    </source>
</evidence>
<dbReference type="PANTHER" id="PTHR43342">
    <property type="entry name" value="NADH-QUINONE OXIDOREDUCTASE, E SUBUNIT"/>
    <property type="match status" value="1"/>
</dbReference>
<dbReference type="Gene3D" id="1.10.10.1590">
    <property type="entry name" value="NADH-quinone oxidoreductase subunit E"/>
    <property type="match status" value="1"/>
</dbReference>
<dbReference type="EMBL" id="LNQR01000117">
    <property type="protein sequence ID" value="KWT78298.1"/>
    <property type="molecule type" value="Genomic_DNA"/>
</dbReference>
<proteinExistence type="inferred from homology"/>
<dbReference type="EC" id="1.12.1.3" evidence="7"/>
<keyword evidence="7" id="KW-0560">Oxidoreductase</keyword>
<evidence type="ECO:0000256" key="5">
    <source>
        <dbReference type="ARBA" id="ARBA00023014"/>
    </source>
</evidence>
<dbReference type="Gene3D" id="3.40.30.10">
    <property type="entry name" value="Glutaredoxin"/>
    <property type="match status" value="1"/>
</dbReference>
<accession>A0ABR5SCY5</accession>
<keyword evidence="3" id="KW-0479">Metal-binding</keyword>
<keyword evidence="8" id="KW-1185">Reference proteome</keyword>
<organism evidence="7 8">
    <name type="scientific">Candidatus Magnetominusculus xianensis</name>
    <dbReference type="NCBI Taxonomy" id="1748249"/>
    <lineage>
        <taxon>Bacteria</taxon>
        <taxon>Pseudomonadati</taxon>
        <taxon>Nitrospirota</taxon>
        <taxon>Nitrospiria</taxon>
        <taxon>Nitrospirales</taxon>
        <taxon>Nitrospiraceae</taxon>
        <taxon>Candidatus Magnetominusculus</taxon>
    </lineage>
</organism>
<keyword evidence="5" id="KW-0411">Iron-sulfur</keyword>
<dbReference type="PANTHER" id="PTHR43342:SF1">
    <property type="entry name" value="BIFURCATING [FEFE] HYDROGENASE GAMMA SUBUNIT"/>
    <property type="match status" value="1"/>
</dbReference>
<comment type="similarity">
    <text evidence="1">Belongs to the complex I 24 kDa subunit family.</text>
</comment>
<comment type="caution">
    <text evidence="7">The sequence shown here is derived from an EMBL/GenBank/DDBJ whole genome shotgun (WGS) entry which is preliminary data.</text>
</comment>
<comment type="cofactor">
    <cofactor evidence="6">
        <name>[2Fe-2S] cluster</name>
        <dbReference type="ChEBI" id="CHEBI:190135"/>
    </cofactor>
</comment>
<dbReference type="InterPro" id="IPR042128">
    <property type="entry name" value="NuoE_dom"/>
</dbReference>
<protein>
    <submittedName>
        <fullName evidence="7">NADH dehydrogenase subunit E</fullName>
        <ecNumber evidence="7">1.12.1.3</ecNumber>
    </submittedName>
</protein>
<reference evidence="7 8" key="1">
    <citation type="submission" date="2015-11" db="EMBL/GenBank/DDBJ databases">
        <authorList>
            <person name="Lin W."/>
        </authorList>
    </citation>
    <scope>NUCLEOTIDE SEQUENCE [LARGE SCALE GENOMIC DNA]</scope>
    <source>
        <strain evidence="7 8">HCH-1</strain>
    </source>
</reference>
<evidence type="ECO:0000256" key="2">
    <source>
        <dbReference type="ARBA" id="ARBA00022714"/>
    </source>
</evidence>
<keyword evidence="4" id="KW-0408">Iron</keyword>
<evidence type="ECO:0000256" key="1">
    <source>
        <dbReference type="ARBA" id="ARBA00010643"/>
    </source>
</evidence>
<dbReference type="RefSeq" id="WP_085053522.1">
    <property type="nucleotide sequence ID" value="NZ_LNQR01000117.1"/>
</dbReference>
<evidence type="ECO:0000256" key="6">
    <source>
        <dbReference type="ARBA" id="ARBA00034078"/>
    </source>
</evidence>
<dbReference type="Pfam" id="PF01257">
    <property type="entry name" value="2Fe-2S_thioredx"/>
    <property type="match status" value="1"/>
</dbReference>
<dbReference type="GO" id="GO:0050583">
    <property type="term" value="F:hydrogen dehydrogenase (NADP+) activity"/>
    <property type="evidence" value="ECO:0007669"/>
    <property type="project" value="UniProtKB-EC"/>
</dbReference>